<dbReference type="AlphaFoldDB" id="A0A915KQ12"/>
<reference evidence="2" key="1">
    <citation type="submission" date="2022-11" db="UniProtKB">
        <authorList>
            <consortium name="WormBaseParasite"/>
        </authorList>
    </citation>
    <scope>IDENTIFICATION</scope>
</reference>
<dbReference type="Proteomes" id="UP000887565">
    <property type="component" value="Unplaced"/>
</dbReference>
<sequence length="64" mass="6932">MMPALRNPMWPTQPAAHVQNTGDCPSGAHLQMLSFHGHCTDNDASCWAQFHNSASPSNAPMLTL</sequence>
<keyword evidence="1" id="KW-1185">Reference proteome</keyword>
<evidence type="ECO:0000313" key="1">
    <source>
        <dbReference type="Proteomes" id="UP000887565"/>
    </source>
</evidence>
<organism evidence="1 2">
    <name type="scientific">Romanomermis culicivorax</name>
    <name type="common">Nematode worm</name>
    <dbReference type="NCBI Taxonomy" id="13658"/>
    <lineage>
        <taxon>Eukaryota</taxon>
        <taxon>Metazoa</taxon>
        <taxon>Ecdysozoa</taxon>
        <taxon>Nematoda</taxon>
        <taxon>Enoplea</taxon>
        <taxon>Dorylaimia</taxon>
        <taxon>Mermithida</taxon>
        <taxon>Mermithoidea</taxon>
        <taxon>Mermithidae</taxon>
        <taxon>Romanomermis</taxon>
    </lineage>
</organism>
<name>A0A915KQ12_ROMCU</name>
<protein>
    <submittedName>
        <fullName evidence="2">Uncharacterized protein</fullName>
    </submittedName>
</protein>
<accession>A0A915KQ12</accession>
<dbReference type="WBParaSite" id="nRc.2.0.1.t39813-RA">
    <property type="protein sequence ID" value="nRc.2.0.1.t39813-RA"/>
    <property type="gene ID" value="nRc.2.0.1.g39813"/>
</dbReference>
<proteinExistence type="predicted"/>
<evidence type="ECO:0000313" key="2">
    <source>
        <dbReference type="WBParaSite" id="nRc.2.0.1.t39813-RA"/>
    </source>
</evidence>